<keyword evidence="2" id="KW-1185">Reference proteome</keyword>
<proteinExistence type="predicted"/>
<dbReference type="SUPFAM" id="SSF48239">
    <property type="entry name" value="Terpenoid cyclases/Protein prenyltransferases"/>
    <property type="match status" value="1"/>
</dbReference>
<sequence length="499" mass="53475">MSLPSRRPSPQGRAAVLAVPLLALVVGLLAAPALTGGAQARPRAATSVRSEAAVVDSVAWLERRVGDSTHLVNAPSRRAKVRVVLPARSPQSGKAGKKATGKRVRWVTRSVPGPAYPSLSVDVAMALRRLDPGDGTRLAMVKALQAPSRRYVHYREGELQGRYAEATARMVYLAATSGLRLSSYADGRLRRSLAGMIYQVERSPQRGRVMDSGWGGDTSDTISQAWAVQALAAVHSRSLPIVARFLARQACPAGHFRPMLDSADYTCKGSTEMRNRISSVDSTAMAILALRAARSQGVRHLGDEIVAASRWLARQVGPNGGVAEDEGQPVNARSTALAAIALKATGRLGPAGNAATWLLRHQVDDRMIKHHPVLRGQRGAIAWSRRALVRAQRVGITRATRKSWVQSTSLAAPGLTALLPERTLGVSATRWHRKLLVRLSGLAVGERYALERDGKVVASGTAGARGRVQVVLRATRRTTRLVAFGNRKGRAGVTVVSSR</sequence>
<reference evidence="1 2" key="1">
    <citation type="submission" date="2023-07" db="EMBL/GenBank/DDBJ databases">
        <title>Sequencing the genomes of 1000 actinobacteria strains.</title>
        <authorList>
            <person name="Klenk H.-P."/>
        </authorList>
    </citation>
    <scope>NUCLEOTIDE SEQUENCE [LARGE SCALE GENOMIC DNA]</scope>
    <source>
        <strain evidence="1 2">DSM 19426</strain>
    </source>
</reference>
<dbReference type="Gene3D" id="1.50.10.20">
    <property type="match status" value="1"/>
</dbReference>
<evidence type="ECO:0000313" key="1">
    <source>
        <dbReference type="EMBL" id="MDR7364266.1"/>
    </source>
</evidence>
<dbReference type="InterPro" id="IPR008930">
    <property type="entry name" value="Terpenoid_cyclase/PrenylTrfase"/>
</dbReference>
<comment type="caution">
    <text evidence="1">The sequence shown here is derived from an EMBL/GenBank/DDBJ whole genome shotgun (WGS) entry which is preliminary data.</text>
</comment>
<protein>
    <submittedName>
        <fullName evidence="1">Uncharacterized protein</fullName>
    </submittedName>
</protein>
<evidence type="ECO:0000313" key="2">
    <source>
        <dbReference type="Proteomes" id="UP001183648"/>
    </source>
</evidence>
<accession>A0ABU2C0S7</accession>
<organism evidence="1 2">
    <name type="scientific">Nocardioides marmoribigeumensis</name>
    <dbReference type="NCBI Taxonomy" id="433649"/>
    <lineage>
        <taxon>Bacteria</taxon>
        <taxon>Bacillati</taxon>
        <taxon>Actinomycetota</taxon>
        <taxon>Actinomycetes</taxon>
        <taxon>Propionibacteriales</taxon>
        <taxon>Nocardioidaceae</taxon>
        <taxon>Nocardioides</taxon>
    </lineage>
</organism>
<dbReference type="Proteomes" id="UP001183648">
    <property type="component" value="Unassembled WGS sequence"/>
</dbReference>
<dbReference type="RefSeq" id="WP_310305732.1">
    <property type="nucleotide sequence ID" value="NZ_BAAAPS010000005.1"/>
</dbReference>
<dbReference type="EMBL" id="JAVDYG010000001">
    <property type="protein sequence ID" value="MDR7364266.1"/>
    <property type="molecule type" value="Genomic_DNA"/>
</dbReference>
<gene>
    <name evidence="1" type="ORF">J2S63_003819</name>
</gene>
<name>A0ABU2C0S7_9ACTN</name>